<accession>A0ABN6X756</accession>
<evidence type="ECO:0000313" key="3">
    <source>
        <dbReference type="EMBL" id="BDZ40536.1"/>
    </source>
</evidence>
<keyword evidence="1" id="KW-0812">Transmembrane</keyword>
<name>A0ABN6X756_9MICO</name>
<feature type="domain" description="Phage shock protein PspC N-terminal" evidence="2">
    <location>
        <begin position="35"/>
        <end position="85"/>
    </location>
</feature>
<sequence>MTFPTAPPSAETARPEPPHRSDRFYAWVAGLGIARSDGWIGGVAAGIASRLRIDPLIVRGVLVVAALCGLPMILVYALAWALLPDPEGRIHLRELFRGRFQPAQLGILAGLIVGLSTMSPPATLFLVARILNPYAYPSYGISAFGVFLFVIGLVLVGILLVLIVRAARRTPGVR</sequence>
<dbReference type="Proteomes" id="UP001321543">
    <property type="component" value="Chromosome"/>
</dbReference>
<keyword evidence="4" id="KW-1185">Reference proteome</keyword>
<organism evidence="3 4">
    <name type="scientific">Microbacterium suwonense</name>
    <dbReference type="NCBI Taxonomy" id="683047"/>
    <lineage>
        <taxon>Bacteria</taxon>
        <taxon>Bacillati</taxon>
        <taxon>Actinomycetota</taxon>
        <taxon>Actinomycetes</taxon>
        <taxon>Micrococcales</taxon>
        <taxon>Microbacteriaceae</taxon>
        <taxon>Microbacterium</taxon>
    </lineage>
</organism>
<evidence type="ECO:0000256" key="1">
    <source>
        <dbReference type="SAM" id="Phobius"/>
    </source>
</evidence>
<keyword evidence="1" id="KW-1133">Transmembrane helix</keyword>
<feature type="transmembrane region" description="Helical" evidence="1">
    <location>
        <begin position="103"/>
        <end position="127"/>
    </location>
</feature>
<feature type="transmembrane region" description="Helical" evidence="1">
    <location>
        <begin position="60"/>
        <end position="83"/>
    </location>
</feature>
<keyword evidence="1" id="KW-0472">Membrane</keyword>
<dbReference type="InterPro" id="IPR007168">
    <property type="entry name" value="Phageshock_PspC_N"/>
</dbReference>
<evidence type="ECO:0000259" key="2">
    <source>
        <dbReference type="Pfam" id="PF04024"/>
    </source>
</evidence>
<feature type="transmembrane region" description="Helical" evidence="1">
    <location>
        <begin position="139"/>
        <end position="164"/>
    </location>
</feature>
<dbReference type="Pfam" id="PF04024">
    <property type="entry name" value="PspC"/>
    <property type="match status" value="1"/>
</dbReference>
<dbReference type="EMBL" id="AP027728">
    <property type="protein sequence ID" value="BDZ40536.1"/>
    <property type="molecule type" value="Genomic_DNA"/>
</dbReference>
<evidence type="ECO:0000313" key="4">
    <source>
        <dbReference type="Proteomes" id="UP001321543"/>
    </source>
</evidence>
<proteinExistence type="predicted"/>
<gene>
    <name evidence="3" type="ORF">GCM10025863_31500</name>
</gene>
<reference evidence="4" key="1">
    <citation type="journal article" date="2019" name="Int. J. Syst. Evol. Microbiol.">
        <title>The Global Catalogue of Microorganisms (GCM) 10K type strain sequencing project: providing services to taxonomists for standard genome sequencing and annotation.</title>
        <authorList>
            <consortium name="The Broad Institute Genomics Platform"/>
            <consortium name="The Broad Institute Genome Sequencing Center for Infectious Disease"/>
            <person name="Wu L."/>
            <person name="Ma J."/>
        </authorList>
    </citation>
    <scope>NUCLEOTIDE SEQUENCE [LARGE SCALE GENOMIC DNA]</scope>
    <source>
        <strain evidence="4">NBRC 106310</strain>
    </source>
</reference>
<dbReference type="RefSeq" id="WP_286301099.1">
    <property type="nucleotide sequence ID" value="NZ_AP027728.1"/>
</dbReference>
<protein>
    <recommendedName>
        <fullName evidence="2">Phage shock protein PspC N-terminal domain-containing protein</fullName>
    </recommendedName>
</protein>